<comment type="catalytic activity">
    <reaction evidence="2">
        <text>beta-D-GlcNAc-(1-&gt;4)-Mur2Ac(oyl-L-Ala-gamma-D-Glu-L-Lys-D-Ala-D-Ala)-di-trans,octa-cis-undecaprenyl diphosphate + L-glutamine + ATP + H2O = beta-D-GlcNAc-(1-&gt;4)-Mur2Ac(oyl-L-Ala-D-isoglutaminyl-L-Lys-D-Ala-D-Ala)-di-trans,octa-cis-undecaprenyl diphosphate + L-glutamate + ADP + phosphate + H(+)</text>
        <dbReference type="Rhea" id="RHEA:57928"/>
        <dbReference type="ChEBI" id="CHEBI:15377"/>
        <dbReference type="ChEBI" id="CHEBI:15378"/>
        <dbReference type="ChEBI" id="CHEBI:29985"/>
        <dbReference type="ChEBI" id="CHEBI:30616"/>
        <dbReference type="ChEBI" id="CHEBI:43474"/>
        <dbReference type="ChEBI" id="CHEBI:58359"/>
        <dbReference type="ChEBI" id="CHEBI:60033"/>
        <dbReference type="ChEBI" id="CHEBI:62233"/>
        <dbReference type="ChEBI" id="CHEBI:456216"/>
        <dbReference type="EC" id="6.3.5.13"/>
    </reaction>
</comment>
<keyword evidence="2" id="KW-0133">Cell shape</keyword>
<evidence type="ECO:0000313" key="4">
    <source>
        <dbReference type="EMBL" id="MDQ4212692.1"/>
    </source>
</evidence>
<organism evidence="4 5">
    <name type="scientific">Microbacterium capsulatum</name>
    <dbReference type="NCBI Taxonomy" id="3041921"/>
    <lineage>
        <taxon>Bacteria</taxon>
        <taxon>Bacillati</taxon>
        <taxon>Actinomycetota</taxon>
        <taxon>Actinomycetes</taxon>
        <taxon>Micrococcales</taxon>
        <taxon>Microbacteriaceae</taxon>
        <taxon>Microbacterium</taxon>
    </lineage>
</organism>
<evidence type="ECO:0000256" key="2">
    <source>
        <dbReference type="HAMAP-Rule" id="MF_02213"/>
    </source>
</evidence>
<comment type="subunit">
    <text evidence="2">Forms a heterodimer with MurT.</text>
</comment>
<feature type="binding site" evidence="2">
    <location>
        <position position="134"/>
    </location>
    <ligand>
        <name>substrate</name>
    </ligand>
</feature>
<keyword evidence="2" id="KW-0573">Peptidoglycan synthesis</keyword>
<comment type="similarity">
    <text evidence="2">Belongs to the CobB/CobQ family. GatD subfamily.</text>
</comment>
<keyword evidence="2" id="KW-0378">Hydrolase</keyword>
<sequence length="258" mass="27208">MTLRQAQGAIVKIVQLYPQELGVTGDRGNVRALETRLERAGIPVEVVHVGIGDATPADADVVILGNGPLSAMRIVADDLRARRDELSAAIDAGVAVLAVGAGAELLSDGVALLDGEVLDGLGILPLRVERTRERRVGYVIADTVHGRLIGFEDHASEWALGEGAEVYGTVVAGKGSFPRGAGSGETIRVRNVFATNVQGPVLPLNPQLSDEILRIAAERRGHSYRAGAEHDALNALAAGARKAIEDRVGDEVFTYMKV</sequence>
<dbReference type="Gene3D" id="3.40.50.880">
    <property type="match status" value="1"/>
</dbReference>
<dbReference type="Pfam" id="PF07685">
    <property type="entry name" value="GATase_3"/>
    <property type="match status" value="1"/>
</dbReference>
<keyword evidence="1 2" id="KW-0315">Glutamine amidotransferase</keyword>
<dbReference type="EC" id="6.3.5.13" evidence="2"/>
<protein>
    <recommendedName>
        <fullName evidence="2">Lipid II isoglutaminyl synthase (glutamine-hydrolyzing) subunit GatD</fullName>
        <ecNumber evidence="2">6.3.5.13</ecNumber>
    </recommendedName>
    <alternativeName>
        <fullName evidence="2">Lipid II isoglutaminyl synthase glutaminase subunit</fullName>
        <ecNumber evidence="2">3.5.1.2</ecNumber>
    </alternativeName>
</protein>
<dbReference type="HAMAP" id="MF_02213">
    <property type="entry name" value="Lipid_II_synth_GatD"/>
    <property type="match status" value="1"/>
</dbReference>
<dbReference type="EMBL" id="JAVFCB010000001">
    <property type="protein sequence ID" value="MDQ4212692.1"/>
    <property type="molecule type" value="Genomic_DNA"/>
</dbReference>
<dbReference type="PROSITE" id="PS51274">
    <property type="entry name" value="GATASE_COBBQ"/>
    <property type="match status" value="1"/>
</dbReference>
<keyword evidence="5" id="KW-1185">Reference proteome</keyword>
<comment type="catalytic activity">
    <reaction evidence="2">
        <text>L-glutamine + H2O = L-glutamate + NH4(+)</text>
        <dbReference type="Rhea" id="RHEA:15889"/>
        <dbReference type="ChEBI" id="CHEBI:15377"/>
        <dbReference type="ChEBI" id="CHEBI:28938"/>
        <dbReference type="ChEBI" id="CHEBI:29985"/>
        <dbReference type="ChEBI" id="CHEBI:58359"/>
        <dbReference type="EC" id="3.5.1.2"/>
    </reaction>
</comment>
<evidence type="ECO:0000313" key="5">
    <source>
        <dbReference type="Proteomes" id="UP001230289"/>
    </source>
</evidence>
<comment type="function">
    <text evidence="2">The lipid II isoglutaminyl synthase complex catalyzes the formation of alpha-D-isoglutamine in the cell wall lipid II stem peptide. The GatD subunit catalyzes the hydrolysis of glutamine to glutamate and ammonia. The resulting ammonia molecule is channeled to the active site of MurT.</text>
</comment>
<name>A0ABU0XCK7_9MICO</name>
<dbReference type="SUPFAM" id="SSF52317">
    <property type="entry name" value="Class I glutamine amidotransferase-like"/>
    <property type="match status" value="1"/>
</dbReference>
<comment type="pathway">
    <text evidence="2">Cell wall biogenesis; peptidoglycan biosynthesis.</text>
</comment>
<dbReference type="InterPro" id="IPR043702">
    <property type="entry name" value="Lipid_II_synth_GatD"/>
</dbReference>
<keyword evidence="2" id="KW-0961">Cell wall biogenesis/degradation</keyword>
<accession>A0ABU0XCK7</accession>
<proteinExistence type="inferred from homology"/>
<dbReference type="InterPro" id="IPR011698">
    <property type="entry name" value="GATase_3"/>
</dbReference>
<comment type="caution">
    <text evidence="2">Lacks conserved residue(s) required for the propagation of feature annotation.</text>
</comment>
<reference evidence="4 5" key="1">
    <citation type="submission" date="2023-08" db="EMBL/GenBank/DDBJ databases">
        <title>Microbacterium sp. nov., isolated from a waste landfill.</title>
        <authorList>
            <person name="Wen W."/>
        </authorList>
    </citation>
    <scope>NUCLEOTIDE SEQUENCE [LARGE SCALE GENOMIC DNA]</scope>
    <source>
        <strain evidence="4 5">ASV81</strain>
    </source>
</reference>
<evidence type="ECO:0000259" key="3">
    <source>
        <dbReference type="Pfam" id="PF07685"/>
    </source>
</evidence>
<evidence type="ECO:0000256" key="1">
    <source>
        <dbReference type="ARBA" id="ARBA00022962"/>
    </source>
</evidence>
<keyword evidence="2" id="KW-0436">Ligase</keyword>
<feature type="domain" description="CobB/CobQ-like glutamine amidotransferase" evidence="3">
    <location>
        <begin position="20"/>
        <end position="201"/>
    </location>
</feature>
<dbReference type="EC" id="3.5.1.2" evidence="2"/>
<comment type="caution">
    <text evidence="4">The sequence shown here is derived from an EMBL/GenBank/DDBJ whole genome shotgun (WGS) entry which is preliminary data.</text>
</comment>
<dbReference type="InterPro" id="IPR029062">
    <property type="entry name" value="Class_I_gatase-like"/>
</dbReference>
<dbReference type="RefSeq" id="WP_308487623.1">
    <property type="nucleotide sequence ID" value="NZ_JAVFCB010000001.1"/>
</dbReference>
<dbReference type="Proteomes" id="UP001230289">
    <property type="component" value="Unassembled WGS sequence"/>
</dbReference>
<gene>
    <name evidence="2" type="primary">gatD</name>
    <name evidence="4" type="ORF">RBR11_02050</name>
</gene>